<dbReference type="InterPro" id="IPR015424">
    <property type="entry name" value="PyrdxlP-dep_Trfase"/>
</dbReference>
<dbReference type="GO" id="GO:0008483">
    <property type="term" value="F:transaminase activity"/>
    <property type="evidence" value="ECO:0007669"/>
    <property type="project" value="UniProtKB-KW"/>
</dbReference>
<keyword evidence="1" id="KW-0663">Pyridoxal phosphate</keyword>
<evidence type="ECO:0000259" key="2">
    <source>
        <dbReference type="Pfam" id="PF00266"/>
    </source>
</evidence>
<protein>
    <submittedName>
        <fullName evidence="3">Aminotransferase class V</fullName>
    </submittedName>
</protein>
<dbReference type="PANTHER" id="PTHR43092:SF2">
    <property type="entry name" value="HERCYNYLCYSTEINE SULFOXIDE LYASE"/>
    <property type="match status" value="1"/>
</dbReference>
<dbReference type="PANTHER" id="PTHR43092">
    <property type="entry name" value="L-CYSTEINE DESULFHYDRASE"/>
    <property type="match status" value="1"/>
</dbReference>
<dbReference type="Pfam" id="PF00266">
    <property type="entry name" value="Aminotran_5"/>
    <property type="match status" value="1"/>
</dbReference>
<dbReference type="EMBL" id="CP000804">
    <property type="protein sequence ID" value="ABU59633.1"/>
    <property type="molecule type" value="Genomic_DNA"/>
</dbReference>
<feature type="domain" description="Aminotransferase class V" evidence="2">
    <location>
        <begin position="28"/>
        <end position="380"/>
    </location>
</feature>
<dbReference type="InterPro" id="IPR015421">
    <property type="entry name" value="PyrdxlP-dep_Trfase_major"/>
</dbReference>
<dbReference type="InterPro" id="IPR015422">
    <property type="entry name" value="PyrdxlP-dep_Trfase_small"/>
</dbReference>
<reference evidence="3 4" key="1">
    <citation type="submission" date="2007-08" db="EMBL/GenBank/DDBJ databases">
        <title>Complete sequence of Roseiflexus castenholzii DSM 13941.</title>
        <authorList>
            <consortium name="US DOE Joint Genome Institute"/>
            <person name="Copeland A."/>
            <person name="Lucas S."/>
            <person name="Lapidus A."/>
            <person name="Barry K."/>
            <person name="Glavina del Rio T."/>
            <person name="Dalin E."/>
            <person name="Tice H."/>
            <person name="Pitluck S."/>
            <person name="Thompson L.S."/>
            <person name="Brettin T."/>
            <person name="Bruce D."/>
            <person name="Detter J.C."/>
            <person name="Han C."/>
            <person name="Tapia R."/>
            <person name="Schmutz J."/>
            <person name="Larimer F."/>
            <person name="Land M."/>
            <person name="Hauser L."/>
            <person name="Kyrpides N."/>
            <person name="Mikhailova N."/>
            <person name="Bryant D.A."/>
            <person name="Hanada S."/>
            <person name="Tsukatani Y."/>
            <person name="Richardson P."/>
        </authorList>
    </citation>
    <scope>NUCLEOTIDE SEQUENCE [LARGE SCALE GENOMIC DNA]</scope>
    <source>
        <strain evidence="4">DSM 13941 / HLO8</strain>
    </source>
</reference>
<dbReference type="Gene3D" id="3.40.640.10">
    <property type="entry name" value="Type I PLP-dependent aspartate aminotransferase-like (Major domain)"/>
    <property type="match status" value="1"/>
</dbReference>
<dbReference type="Gene3D" id="3.90.1150.10">
    <property type="entry name" value="Aspartate Aminotransferase, domain 1"/>
    <property type="match status" value="1"/>
</dbReference>
<evidence type="ECO:0000313" key="3">
    <source>
        <dbReference type="EMBL" id="ABU59633.1"/>
    </source>
</evidence>
<evidence type="ECO:0000256" key="1">
    <source>
        <dbReference type="ARBA" id="ARBA00022898"/>
    </source>
</evidence>
<accession>A7NPY7</accession>
<proteinExistence type="predicted"/>
<dbReference type="InterPro" id="IPR000192">
    <property type="entry name" value="Aminotrans_V_dom"/>
</dbReference>
<dbReference type="Proteomes" id="UP000000263">
    <property type="component" value="Chromosome"/>
</dbReference>
<dbReference type="HOGENOM" id="CLU_003433_3_1_0"/>
<keyword evidence="3" id="KW-0808">Transferase</keyword>
<keyword evidence="4" id="KW-1185">Reference proteome</keyword>
<gene>
    <name evidence="3" type="ordered locus">Rcas_3584</name>
</gene>
<organism evidence="3 4">
    <name type="scientific">Roseiflexus castenholzii (strain DSM 13941 / HLO8)</name>
    <dbReference type="NCBI Taxonomy" id="383372"/>
    <lineage>
        <taxon>Bacteria</taxon>
        <taxon>Bacillati</taxon>
        <taxon>Chloroflexota</taxon>
        <taxon>Chloroflexia</taxon>
        <taxon>Chloroflexales</taxon>
        <taxon>Roseiflexineae</taxon>
        <taxon>Roseiflexaceae</taxon>
        <taxon>Roseiflexus</taxon>
    </lineage>
</organism>
<name>A7NPY7_ROSCS</name>
<sequence length="388" mass="43120">MHPSNLFLLRHDITFLNHGSFGACPRPVFEAYQQWQRTIEEQPVEFLGRRLNGLLADARLRLAAFIGAAAEDVVFVPNVTYAMNIVARSIALQPGDEVLGTTHEYGAVERAWRYVCEQSGAIYIPQPVPLPATDADAVVEQVWSGVTERTKVITISHITSPTAMIMPIQAICQRARAAGIITVIDGAHALGQIDLDMQAIGADFYGGNCHKWLCAPKGSGFLFARPERQALLEPLIVSWGWQPRHPLRSSFLAYPEGASFRDYYEWMGTDDPSAFLSVPAAIDFQNANDWGTVRRACHALLADASARIVALTGRAPLTPDSIDWWVQMRALPLPPCDPKQVQARLWNEFHIEVPCFEWEGIPLIRISIQAYNTSADIDRLLEGLSHIL</sequence>
<dbReference type="STRING" id="383372.Rcas_3584"/>
<evidence type="ECO:0000313" key="4">
    <source>
        <dbReference type="Proteomes" id="UP000000263"/>
    </source>
</evidence>
<dbReference type="AlphaFoldDB" id="A7NPY7"/>
<dbReference type="eggNOG" id="COG0520">
    <property type="taxonomic scope" value="Bacteria"/>
</dbReference>
<dbReference type="KEGG" id="rca:Rcas_3584"/>
<dbReference type="OrthoDB" id="9804366at2"/>
<dbReference type="RefSeq" id="WP_012122056.1">
    <property type="nucleotide sequence ID" value="NC_009767.1"/>
</dbReference>
<keyword evidence="3" id="KW-0032">Aminotransferase</keyword>
<dbReference type="SUPFAM" id="SSF53383">
    <property type="entry name" value="PLP-dependent transferases"/>
    <property type="match status" value="1"/>
</dbReference>